<gene>
    <name evidence="1" type="ORF">D9611_005438</name>
</gene>
<dbReference type="InterPro" id="IPR036249">
    <property type="entry name" value="Thioredoxin-like_sf"/>
</dbReference>
<dbReference type="Gene3D" id="3.40.30.10">
    <property type="entry name" value="Glutaredoxin"/>
    <property type="match status" value="1"/>
</dbReference>
<name>A0A8H5FD87_9AGAR</name>
<dbReference type="SUPFAM" id="SSF52833">
    <property type="entry name" value="Thioredoxin-like"/>
    <property type="match status" value="1"/>
</dbReference>
<dbReference type="InterPro" id="IPR032801">
    <property type="entry name" value="PXL2A/B/C"/>
</dbReference>
<accession>A0A8H5FD87</accession>
<sequence length="222" mass="24165">MAEQDPNQNAGDDPKALPTPETLAAAAALDIYDADGAKVKFGSLFEDQSTKTLIVIFIRHFFCGACHAYVESISSTSQAAFEESNTKVAVIGCGDHAAIRPYRETSLARSPSSSSFTFYTDPTRTLFHTLGMTYCNLDRTPAGQPTPAYLGPLGFMRRLGQALWRGPVKNPSMIGKHGNEKQNGGEFVFGPGMECRFASRMRHTEDHVPVEELLQAAGVHVH</sequence>
<dbReference type="Pfam" id="PF13911">
    <property type="entry name" value="AhpC-TSA_2"/>
    <property type="match status" value="1"/>
</dbReference>
<proteinExistence type="predicted"/>
<comment type="caution">
    <text evidence="1">The sequence shown here is derived from an EMBL/GenBank/DDBJ whole genome shotgun (WGS) entry which is preliminary data.</text>
</comment>
<evidence type="ECO:0000313" key="1">
    <source>
        <dbReference type="EMBL" id="KAF5332534.1"/>
    </source>
</evidence>
<dbReference type="PANTHER" id="PTHR28630:SF3">
    <property type="entry name" value="PEROXIREDOXIN-LIKE 2C"/>
    <property type="match status" value="1"/>
</dbReference>
<keyword evidence="2" id="KW-1185">Reference proteome</keyword>
<protein>
    <recommendedName>
        <fullName evidence="3">Thioredoxin-like protein AAED1</fullName>
    </recommendedName>
</protein>
<reference evidence="1 2" key="1">
    <citation type="journal article" date="2020" name="ISME J.">
        <title>Uncovering the hidden diversity of litter-decomposition mechanisms in mushroom-forming fungi.</title>
        <authorList>
            <person name="Floudas D."/>
            <person name="Bentzer J."/>
            <person name="Ahren D."/>
            <person name="Johansson T."/>
            <person name="Persson P."/>
            <person name="Tunlid A."/>
        </authorList>
    </citation>
    <scope>NUCLEOTIDE SEQUENCE [LARGE SCALE GENOMIC DNA]</scope>
    <source>
        <strain evidence="1 2">CBS 175.51</strain>
    </source>
</reference>
<organism evidence="1 2">
    <name type="scientific">Ephemerocybe angulata</name>
    <dbReference type="NCBI Taxonomy" id="980116"/>
    <lineage>
        <taxon>Eukaryota</taxon>
        <taxon>Fungi</taxon>
        <taxon>Dikarya</taxon>
        <taxon>Basidiomycota</taxon>
        <taxon>Agaricomycotina</taxon>
        <taxon>Agaricomycetes</taxon>
        <taxon>Agaricomycetidae</taxon>
        <taxon>Agaricales</taxon>
        <taxon>Agaricineae</taxon>
        <taxon>Psathyrellaceae</taxon>
        <taxon>Ephemerocybe</taxon>
    </lineage>
</organism>
<dbReference type="CDD" id="cd02970">
    <property type="entry name" value="PRX_like2"/>
    <property type="match status" value="1"/>
</dbReference>
<dbReference type="PANTHER" id="PTHR28630">
    <property type="match status" value="1"/>
</dbReference>
<evidence type="ECO:0000313" key="2">
    <source>
        <dbReference type="Proteomes" id="UP000541558"/>
    </source>
</evidence>
<dbReference type="OrthoDB" id="40334at2759"/>
<dbReference type="EMBL" id="JAACJK010000110">
    <property type="protein sequence ID" value="KAF5332534.1"/>
    <property type="molecule type" value="Genomic_DNA"/>
</dbReference>
<dbReference type="Proteomes" id="UP000541558">
    <property type="component" value="Unassembled WGS sequence"/>
</dbReference>
<evidence type="ECO:0008006" key="3">
    <source>
        <dbReference type="Google" id="ProtNLM"/>
    </source>
</evidence>
<dbReference type="AlphaFoldDB" id="A0A8H5FD87"/>